<organism evidence="1 2">
    <name type="scientific">Caerostris extrusa</name>
    <name type="common">Bark spider</name>
    <name type="synonym">Caerostris bankana</name>
    <dbReference type="NCBI Taxonomy" id="172846"/>
    <lineage>
        <taxon>Eukaryota</taxon>
        <taxon>Metazoa</taxon>
        <taxon>Ecdysozoa</taxon>
        <taxon>Arthropoda</taxon>
        <taxon>Chelicerata</taxon>
        <taxon>Arachnida</taxon>
        <taxon>Araneae</taxon>
        <taxon>Araneomorphae</taxon>
        <taxon>Entelegynae</taxon>
        <taxon>Araneoidea</taxon>
        <taxon>Araneidae</taxon>
        <taxon>Caerostris</taxon>
    </lineage>
</organism>
<comment type="caution">
    <text evidence="1">The sequence shown here is derived from an EMBL/GenBank/DDBJ whole genome shotgun (WGS) entry which is preliminary data.</text>
</comment>
<protein>
    <submittedName>
        <fullName evidence="1">Uncharacterized protein</fullName>
    </submittedName>
</protein>
<reference evidence="1 2" key="1">
    <citation type="submission" date="2021-06" db="EMBL/GenBank/DDBJ databases">
        <title>Caerostris extrusa draft genome.</title>
        <authorList>
            <person name="Kono N."/>
            <person name="Arakawa K."/>
        </authorList>
    </citation>
    <scope>NUCLEOTIDE SEQUENCE [LARGE SCALE GENOMIC DNA]</scope>
</reference>
<accession>A0AAV4QFE6</accession>
<keyword evidence="2" id="KW-1185">Reference proteome</keyword>
<name>A0AAV4QFE6_CAEEX</name>
<evidence type="ECO:0000313" key="1">
    <source>
        <dbReference type="EMBL" id="GIY08443.1"/>
    </source>
</evidence>
<proteinExistence type="predicted"/>
<evidence type="ECO:0000313" key="2">
    <source>
        <dbReference type="Proteomes" id="UP001054945"/>
    </source>
</evidence>
<dbReference type="AlphaFoldDB" id="A0AAV4QFE6"/>
<sequence length="72" mass="7919">MPAECSTCCRSGDVSGVSLDTHGRDSAPIFNHGNFEQTPPELAAVRSHFTNSILNKQLQNKLQCTHILPRQI</sequence>
<dbReference type="Proteomes" id="UP001054945">
    <property type="component" value="Unassembled WGS sequence"/>
</dbReference>
<gene>
    <name evidence="1" type="ORF">CEXT_229061</name>
</gene>
<dbReference type="EMBL" id="BPLR01006248">
    <property type="protein sequence ID" value="GIY08443.1"/>
    <property type="molecule type" value="Genomic_DNA"/>
</dbReference>